<feature type="compositionally biased region" description="Polar residues" evidence="1">
    <location>
        <begin position="39"/>
        <end position="62"/>
    </location>
</feature>
<keyword evidence="2" id="KW-1185">Reference proteome</keyword>
<sequence length="81" mass="9141">SDCRVKKYEEWRQYGRRRVRASVGTVSGRSRPRRALTGPSVNSPHEATFSPSSSRANICPTPSRSDRRSRSSTSAFVERNN</sequence>
<organism evidence="2 3">
    <name type="scientific">Plectus sambesii</name>
    <dbReference type="NCBI Taxonomy" id="2011161"/>
    <lineage>
        <taxon>Eukaryota</taxon>
        <taxon>Metazoa</taxon>
        <taxon>Ecdysozoa</taxon>
        <taxon>Nematoda</taxon>
        <taxon>Chromadorea</taxon>
        <taxon>Plectida</taxon>
        <taxon>Plectina</taxon>
        <taxon>Plectoidea</taxon>
        <taxon>Plectidae</taxon>
        <taxon>Plectus</taxon>
    </lineage>
</organism>
<dbReference type="AlphaFoldDB" id="A0A914WPW6"/>
<feature type="region of interest" description="Disordered" evidence="1">
    <location>
        <begin position="19"/>
        <end position="81"/>
    </location>
</feature>
<protein>
    <submittedName>
        <fullName evidence="3">Uncharacterized protein</fullName>
    </submittedName>
</protein>
<reference evidence="3" key="1">
    <citation type="submission" date="2022-11" db="UniProtKB">
        <authorList>
            <consortium name="WormBaseParasite"/>
        </authorList>
    </citation>
    <scope>IDENTIFICATION</scope>
</reference>
<evidence type="ECO:0000256" key="1">
    <source>
        <dbReference type="SAM" id="MobiDB-lite"/>
    </source>
</evidence>
<evidence type="ECO:0000313" key="2">
    <source>
        <dbReference type="Proteomes" id="UP000887566"/>
    </source>
</evidence>
<evidence type="ECO:0000313" key="3">
    <source>
        <dbReference type="WBParaSite" id="PSAMB.scaffold4975size13002.g25653.t1"/>
    </source>
</evidence>
<name>A0A914WPW6_9BILA</name>
<proteinExistence type="predicted"/>
<accession>A0A914WPW6</accession>
<dbReference type="WBParaSite" id="PSAMB.scaffold4975size13002.g25653.t1">
    <property type="protein sequence ID" value="PSAMB.scaffold4975size13002.g25653.t1"/>
    <property type="gene ID" value="PSAMB.scaffold4975size13002.g25653"/>
</dbReference>
<dbReference type="Proteomes" id="UP000887566">
    <property type="component" value="Unplaced"/>
</dbReference>